<reference evidence="8 9" key="1">
    <citation type="submission" date="2021-07" db="EMBL/GenBank/DDBJ databases">
        <title>The Aristolochia fimbriata genome: insights into angiosperm evolution, floral development and chemical biosynthesis.</title>
        <authorList>
            <person name="Jiao Y."/>
        </authorList>
    </citation>
    <scope>NUCLEOTIDE SEQUENCE [LARGE SCALE GENOMIC DNA]</scope>
    <source>
        <strain evidence="8">IBCAS-2021</strain>
        <tissue evidence="8">Leaf</tissue>
    </source>
</reference>
<evidence type="ECO:0000256" key="2">
    <source>
        <dbReference type="ARBA" id="ARBA00022692"/>
    </source>
</evidence>
<proteinExistence type="predicted"/>
<evidence type="ECO:0000256" key="4">
    <source>
        <dbReference type="ARBA" id="ARBA00023002"/>
    </source>
</evidence>
<feature type="transmembrane region" description="Helical" evidence="6">
    <location>
        <begin position="564"/>
        <end position="590"/>
    </location>
</feature>
<dbReference type="InterPro" id="IPR013130">
    <property type="entry name" value="Fe3_Rdtase_TM_dom"/>
</dbReference>
<evidence type="ECO:0000313" key="8">
    <source>
        <dbReference type="EMBL" id="KAG9455471.1"/>
    </source>
</evidence>
<keyword evidence="3 6" id="KW-1133">Transmembrane helix</keyword>
<dbReference type="InterPro" id="IPR017938">
    <property type="entry name" value="Riboflavin_synthase-like_b-brl"/>
</dbReference>
<accession>A0AAV7F5R9</accession>
<organism evidence="8 9">
    <name type="scientific">Aristolochia fimbriata</name>
    <name type="common">White veined hardy Dutchman's pipe vine</name>
    <dbReference type="NCBI Taxonomy" id="158543"/>
    <lineage>
        <taxon>Eukaryota</taxon>
        <taxon>Viridiplantae</taxon>
        <taxon>Streptophyta</taxon>
        <taxon>Embryophyta</taxon>
        <taxon>Tracheophyta</taxon>
        <taxon>Spermatophyta</taxon>
        <taxon>Magnoliopsida</taxon>
        <taxon>Magnoliidae</taxon>
        <taxon>Piperales</taxon>
        <taxon>Aristolochiaceae</taxon>
        <taxon>Aristolochia</taxon>
    </lineage>
</organism>
<dbReference type="Gene3D" id="2.40.30.10">
    <property type="entry name" value="Translation factors"/>
    <property type="match status" value="1"/>
</dbReference>
<comment type="caution">
    <text evidence="8">The sequence shown here is derived from an EMBL/GenBank/DDBJ whole genome shotgun (WGS) entry which is preliminary data.</text>
</comment>
<dbReference type="SUPFAM" id="SSF52343">
    <property type="entry name" value="Ferredoxin reductase-like, C-terminal NADP-linked domain"/>
    <property type="match status" value="1"/>
</dbReference>
<name>A0AAV7F5R9_ARIFI</name>
<dbReference type="InterPro" id="IPR013112">
    <property type="entry name" value="FAD-bd_8"/>
</dbReference>
<gene>
    <name evidence="8" type="ORF">H6P81_008375</name>
</gene>
<dbReference type="InterPro" id="IPR017927">
    <property type="entry name" value="FAD-bd_FR_type"/>
</dbReference>
<dbReference type="SUPFAM" id="SSF63380">
    <property type="entry name" value="Riboflavin synthase domain-like"/>
    <property type="match status" value="1"/>
</dbReference>
<feature type="transmembrane region" description="Helical" evidence="6">
    <location>
        <begin position="55"/>
        <end position="75"/>
    </location>
</feature>
<dbReference type="Proteomes" id="UP000825729">
    <property type="component" value="Unassembled WGS sequence"/>
</dbReference>
<dbReference type="PROSITE" id="PS51384">
    <property type="entry name" value="FAD_FR"/>
    <property type="match status" value="1"/>
</dbReference>
<feature type="transmembrane region" description="Helical" evidence="6">
    <location>
        <begin position="172"/>
        <end position="191"/>
    </location>
</feature>
<evidence type="ECO:0000256" key="1">
    <source>
        <dbReference type="ARBA" id="ARBA00004141"/>
    </source>
</evidence>
<keyword evidence="5 6" id="KW-0472">Membrane</keyword>
<dbReference type="SFLD" id="SFLDG01168">
    <property type="entry name" value="Ferric_reductase_subgroup_(FRE"/>
    <property type="match status" value="1"/>
</dbReference>
<evidence type="ECO:0000256" key="6">
    <source>
        <dbReference type="SAM" id="Phobius"/>
    </source>
</evidence>
<dbReference type="SFLD" id="SFLDS00052">
    <property type="entry name" value="Ferric_Reductase_Domain"/>
    <property type="match status" value="1"/>
</dbReference>
<evidence type="ECO:0000259" key="7">
    <source>
        <dbReference type="PROSITE" id="PS51384"/>
    </source>
</evidence>
<dbReference type="GO" id="GO:0005886">
    <property type="term" value="C:plasma membrane"/>
    <property type="evidence" value="ECO:0007669"/>
    <property type="project" value="TreeGrafter"/>
</dbReference>
<dbReference type="PRINTS" id="PR00410">
    <property type="entry name" value="PHEHYDRXLASE"/>
</dbReference>
<dbReference type="GO" id="GO:0000293">
    <property type="term" value="F:ferric-chelate reductase activity"/>
    <property type="evidence" value="ECO:0007669"/>
    <property type="project" value="TreeGrafter"/>
</dbReference>
<sequence>MLLLPRAILLLTALIFLGYIVTWILLPFKKWLGIWLFTLLIKTNTKEFGTQGTFMLIYTAPILLIALLGCLYLHLITRNISPKHHSDKICRGTSFTTDNGPIARLRRPMLVRGPLGVVSVIELLFFLSFVALMIWIFAYGNGIMPVVGNMNARQNTRHANDKMWQKKLRSTAFYFAVAGNFCCSFLFYPVTRGSSILPLLGLTSEGSIKYHTWIGHMAMFFFTIHSLLFVVYWAIVNDLKEMLIWDHNSNSNVPGEIAILFGLIMWATVHPRIRRKMYELFFYTHQLYISFMFFYILHTGFYFIFMLFPGFYLFLIDRFLRFLQCRRKVRLVSARLLPCETVELNFSKSLGLDYTATSYVNINVPSISSLQWHPFSVSSNSSLEPDRISVIVKRDGNWTRKLIQKLASSSDPLDRLEVSMEGPYGPTSTDFLRYETLVLVAGGSGIVPMISIIRELIALNKNNNRPSSTLPRLVLICAFKHSADLALLNLILPVNNGTSHLDNICSQLLDIQIEAFVTREDNSENKNNNNNHINIVGTMIKTIWFKPEPSDEPFSATLGPSSYAWLWLGAIILSSFAVFLILSGLVGRFYVYPKDKGSNMVFSWTTRAALNALFICFSIITTATCAVVLSKRRYARHAMTTTRVQSCIELSSNNNNDSTTIDSTSAPIFYTDLESHSYQSIIERTNVHYGERPNLPNILLQFEGSRSTGVVVCGPAAMRHEVANICASGSVDGLHYESISYNS</sequence>
<evidence type="ECO:0000256" key="5">
    <source>
        <dbReference type="ARBA" id="ARBA00023136"/>
    </source>
</evidence>
<dbReference type="PANTHER" id="PTHR11972:SF41">
    <property type="entry name" value="FERRIC REDUCTION OXIDASE 2"/>
    <property type="match status" value="1"/>
</dbReference>
<dbReference type="CDD" id="cd06186">
    <property type="entry name" value="NOX_Duox_like_FAD_NADP"/>
    <property type="match status" value="1"/>
</dbReference>
<feature type="transmembrane region" description="Helical" evidence="6">
    <location>
        <begin position="115"/>
        <end position="138"/>
    </location>
</feature>
<keyword evidence="9" id="KW-1185">Reference proteome</keyword>
<keyword evidence="2 6" id="KW-0812">Transmembrane</keyword>
<dbReference type="EMBL" id="JAINDJ010000003">
    <property type="protein sequence ID" value="KAG9455471.1"/>
    <property type="molecule type" value="Genomic_DNA"/>
</dbReference>
<dbReference type="Pfam" id="PF01794">
    <property type="entry name" value="Ferric_reduct"/>
    <property type="match status" value="1"/>
</dbReference>
<comment type="subcellular location">
    <subcellularLocation>
        <location evidence="1">Membrane</location>
        <topology evidence="1">Multi-pass membrane protein</topology>
    </subcellularLocation>
</comment>
<keyword evidence="4" id="KW-0560">Oxidoreductase</keyword>
<feature type="domain" description="FAD-binding FR-type" evidence="7">
    <location>
        <begin position="324"/>
        <end position="430"/>
    </location>
</feature>
<feature type="transmembrane region" description="Helical" evidence="6">
    <location>
        <begin position="7"/>
        <end position="26"/>
    </location>
</feature>
<dbReference type="InterPro" id="IPR013121">
    <property type="entry name" value="Fe_red_NAD-bd_6"/>
</dbReference>
<dbReference type="Pfam" id="PF08022">
    <property type="entry name" value="FAD_binding_8"/>
    <property type="match status" value="1"/>
</dbReference>
<feature type="transmembrane region" description="Helical" evidence="6">
    <location>
        <begin position="255"/>
        <end position="273"/>
    </location>
</feature>
<evidence type="ECO:0000313" key="9">
    <source>
        <dbReference type="Proteomes" id="UP000825729"/>
    </source>
</evidence>
<feature type="transmembrane region" description="Helical" evidence="6">
    <location>
        <begin position="212"/>
        <end position="235"/>
    </location>
</feature>
<dbReference type="PANTHER" id="PTHR11972">
    <property type="entry name" value="NADPH OXIDASE"/>
    <property type="match status" value="1"/>
</dbReference>
<dbReference type="InterPro" id="IPR050369">
    <property type="entry name" value="RBOH/FRE"/>
</dbReference>
<protein>
    <recommendedName>
        <fullName evidence="7">FAD-binding FR-type domain-containing protein</fullName>
    </recommendedName>
</protein>
<dbReference type="Pfam" id="PF08030">
    <property type="entry name" value="NAD_binding_6"/>
    <property type="match status" value="2"/>
</dbReference>
<dbReference type="Gene3D" id="3.40.50.80">
    <property type="entry name" value="Nucleotide-binding domain of ferredoxin-NADP reductase (FNR) module"/>
    <property type="match status" value="2"/>
</dbReference>
<evidence type="ECO:0000256" key="3">
    <source>
        <dbReference type="ARBA" id="ARBA00022989"/>
    </source>
</evidence>
<feature type="transmembrane region" description="Helical" evidence="6">
    <location>
        <begin position="610"/>
        <end position="629"/>
    </location>
</feature>
<dbReference type="AlphaFoldDB" id="A0AAV7F5R9"/>
<dbReference type="InterPro" id="IPR039261">
    <property type="entry name" value="FNR_nucleotide-bd"/>
</dbReference>